<comment type="caution">
    <text evidence="5">The sequence shown here is derived from an EMBL/GenBank/DDBJ whole genome shotgun (WGS) entry which is preliminary data.</text>
</comment>
<dbReference type="SMART" id="SM00398">
    <property type="entry name" value="HMG"/>
    <property type="match status" value="2"/>
</dbReference>
<keyword evidence="2" id="KW-0539">Nucleus</keyword>
<dbReference type="GO" id="GO:0003677">
    <property type="term" value="F:DNA binding"/>
    <property type="evidence" value="ECO:0007669"/>
    <property type="project" value="UniProtKB-UniRule"/>
</dbReference>
<dbReference type="AlphaFoldDB" id="A0AAD5SQ78"/>
<organism evidence="5 6">
    <name type="scientific">Physocladia obscura</name>
    <dbReference type="NCBI Taxonomy" id="109957"/>
    <lineage>
        <taxon>Eukaryota</taxon>
        <taxon>Fungi</taxon>
        <taxon>Fungi incertae sedis</taxon>
        <taxon>Chytridiomycota</taxon>
        <taxon>Chytridiomycota incertae sedis</taxon>
        <taxon>Chytridiomycetes</taxon>
        <taxon>Chytridiales</taxon>
        <taxon>Chytriomycetaceae</taxon>
        <taxon>Physocladia</taxon>
    </lineage>
</organism>
<evidence type="ECO:0000313" key="6">
    <source>
        <dbReference type="Proteomes" id="UP001211907"/>
    </source>
</evidence>
<dbReference type="PANTHER" id="PTHR48112">
    <property type="entry name" value="HIGH MOBILITY GROUP PROTEIN DSP1"/>
    <property type="match status" value="1"/>
</dbReference>
<gene>
    <name evidence="5" type="ORF">HK100_007595</name>
</gene>
<feature type="domain" description="HMG box" evidence="4">
    <location>
        <begin position="181"/>
        <end position="242"/>
    </location>
</feature>
<feature type="domain" description="HMG box" evidence="4">
    <location>
        <begin position="70"/>
        <end position="144"/>
    </location>
</feature>
<dbReference type="Proteomes" id="UP001211907">
    <property type="component" value="Unassembled WGS sequence"/>
</dbReference>
<dbReference type="GO" id="GO:0005634">
    <property type="term" value="C:nucleus"/>
    <property type="evidence" value="ECO:0007669"/>
    <property type="project" value="UniProtKB-UniRule"/>
</dbReference>
<keyword evidence="6" id="KW-1185">Reference proteome</keyword>
<dbReference type="PANTHER" id="PTHR48112:SF22">
    <property type="entry name" value="MITOCHONDRIAL TRANSCRIPTION FACTOR A, ISOFORM B"/>
    <property type="match status" value="1"/>
</dbReference>
<dbReference type="Gene3D" id="1.10.30.10">
    <property type="entry name" value="High mobility group box domain"/>
    <property type="match status" value="2"/>
</dbReference>
<dbReference type="InterPro" id="IPR009071">
    <property type="entry name" value="HMG_box_dom"/>
</dbReference>
<dbReference type="Pfam" id="PF09011">
    <property type="entry name" value="HMG_box_2"/>
    <property type="match status" value="1"/>
</dbReference>
<sequence>MFPKTSTSFSLRFTAASRFASLSESMPVSHLALTASFASVSKALVDPQKEKLARKKLRALKAKSVSVTLPKRPLGAYALFTTDKWPQLHKTPEMQALPFPQRLQAVIASGVKLWAAISSTDKKIYENRATDAKVAYKKALDEYLNTRTPTDIVVEQRIRSLKQSLSPNAYVARVAADPKAPKLPASAQNLFFKDFKHTGTPLEKFKAAAAEWKILDTESKKPYVLEAIALKTAYIEAKSKYEQTTGISQIRKSLEKELHNISKKPMAKKPARKVSKDPTIKKPTAKKTITKKVISKKVVSKKLIKETDKKKLAKKIKDKKIAAKKL</sequence>
<name>A0AAD5SQ78_9FUNG</name>
<evidence type="ECO:0000313" key="5">
    <source>
        <dbReference type="EMBL" id="KAJ3089960.1"/>
    </source>
</evidence>
<accession>A0AAD5SQ78</accession>
<evidence type="ECO:0000256" key="3">
    <source>
        <dbReference type="SAM" id="MobiDB-lite"/>
    </source>
</evidence>
<keyword evidence="1 2" id="KW-0238">DNA-binding</keyword>
<feature type="DNA-binding region" description="HMG box" evidence="2">
    <location>
        <begin position="70"/>
        <end position="144"/>
    </location>
</feature>
<dbReference type="SUPFAM" id="SSF47095">
    <property type="entry name" value="HMG-box"/>
    <property type="match status" value="2"/>
</dbReference>
<reference evidence="5" key="1">
    <citation type="submission" date="2020-05" db="EMBL/GenBank/DDBJ databases">
        <title>Phylogenomic resolution of chytrid fungi.</title>
        <authorList>
            <person name="Stajich J.E."/>
            <person name="Amses K."/>
            <person name="Simmons R."/>
            <person name="Seto K."/>
            <person name="Myers J."/>
            <person name="Bonds A."/>
            <person name="Quandt C.A."/>
            <person name="Barry K."/>
            <person name="Liu P."/>
            <person name="Grigoriev I."/>
            <person name="Longcore J.E."/>
            <person name="James T.Y."/>
        </authorList>
    </citation>
    <scope>NUCLEOTIDE SEQUENCE</scope>
    <source>
        <strain evidence="5">JEL0513</strain>
    </source>
</reference>
<dbReference type="InterPro" id="IPR050342">
    <property type="entry name" value="HMGB"/>
</dbReference>
<evidence type="ECO:0000256" key="2">
    <source>
        <dbReference type="PROSITE-ProRule" id="PRU00267"/>
    </source>
</evidence>
<dbReference type="PROSITE" id="PS50118">
    <property type="entry name" value="HMG_BOX_2"/>
    <property type="match status" value="2"/>
</dbReference>
<proteinExistence type="predicted"/>
<feature type="region of interest" description="Disordered" evidence="3">
    <location>
        <begin position="265"/>
        <end position="286"/>
    </location>
</feature>
<feature type="DNA-binding region" description="HMG box" evidence="2">
    <location>
        <begin position="181"/>
        <end position="242"/>
    </location>
</feature>
<dbReference type="InterPro" id="IPR036910">
    <property type="entry name" value="HMG_box_dom_sf"/>
</dbReference>
<protein>
    <recommendedName>
        <fullName evidence="4">HMG box domain-containing protein</fullName>
    </recommendedName>
</protein>
<dbReference type="EMBL" id="JADGJH010003593">
    <property type="protein sequence ID" value="KAJ3089960.1"/>
    <property type="molecule type" value="Genomic_DNA"/>
</dbReference>
<evidence type="ECO:0000256" key="1">
    <source>
        <dbReference type="ARBA" id="ARBA00023125"/>
    </source>
</evidence>
<evidence type="ECO:0000259" key="4">
    <source>
        <dbReference type="PROSITE" id="PS50118"/>
    </source>
</evidence>